<dbReference type="Pfam" id="PF07503">
    <property type="entry name" value="zf-HYPF"/>
    <property type="match status" value="2"/>
</dbReference>
<evidence type="ECO:0000256" key="8">
    <source>
        <dbReference type="PIRNR" id="PIRNR006256"/>
    </source>
</evidence>
<keyword evidence="6" id="KW-0862">Zinc</keyword>
<evidence type="ECO:0000256" key="6">
    <source>
        <dbReference type="ARBA" id="ARBA00022833"/>
    </source>
</evidence>
<dbReference type="InterPro" id="IPR006070">
    <property type="entry name" value="Sua5-like_dom"/>
</dbReference>
<feature type="domain" description="YrdC-like" evidence="11">
    <location>
        <begin position="220"/>
        <end position="422"/>
    </location>
</feature>
<evidence type="ECO:0000259" key="11">
    <source>
        <dbReference type="PROSITE" id="PS51163"/>
    </source>
</evidence>
<dbReference type="NCBIfam" id="TIGR00143">
    <property type="entry name" value="hypF"/>
    <property type="match status" value="1"/>
</dbReference>
<dbReference type="Gene3D" id="3.30.420.360">
    <property type="match status" value="1"/>
</dbReference>
<dbReference type="SUPFAM" id="SSF54975">
    <property type="entry name" value="Acylphosphatase/BLUF domain-like"/>
    <property type="match status" value="1"/>
</dbReference>
<evidence type="ECO:0000313" key="13">
    <source>
        <dbReference type="Proteomes" id="UP000240481"/>
    </source>
</evidence>
<dbReference type="PROSITE" id="PS51163">
    <property type="entry name" value="YRDC"/>
    <property type="match status" value="1"/>
</dbReference>
<dbReference type="Gene3D" id="3.30.420.40">
    <property type="match status" value="1"/>
</dbReference>
<dbReference type="InterPro" id="IPR055128">
    <property type="entry name" value="HypF_C_2"/>
</dbReference>
<gene>
    <name evidence="12" type="primary">hypF</name>
    <name evidence="12" type="ORF">C9I94_09540</name>
</gene>
<comment type="pathway">
    <text evidence="1 8">Protein modification; [NiFe] hydrogenase maturation.</text>
</comment>
<comment type="similarity">
    <text evidence="2 8">Belongs to the carbamoyltransferase HypF family.</text>
</comment>
<dbReference type="InterPro" id="IPR001792">
    <property type="entry name" value="Acylphosphatase-like_dom"/>
</dbReference>
<feature type="active site" evidence="9">
    <location>
        <position position="38"/>
    </location>
</feature>
<keyword evidence="3" id="KW-0436">Ligase</keyword>
<dbReference type="GO" id="GO:0003998">
    <property type="term" value="F:acylphosphatase activity"/>
    <property type="evidence" value="ECO:0007669"/>
    <property type="project" value="UniProtKB-EC"/>
</dbReference>
<evidence type="ECO:0000256" key="3">
    <source>
        <dbReference type="ARBA" id="ARBA00022598"/>
    </source>
</evidence>
<comment type="caution">
    <text evidence="12">The sequence shown here is derived from an EMBL/GenBank/DDBJ whole genome shotgun (WGS) entry which is preliminary data.</text>
</comment>
<dbReference type="GO" id="GO:0008270">
    <property type="term" value="F:zinc ion binding"/>
    <property type="evidence" value="ECO:0007669"/>
    <property type="project" value="UniProtKB-KW"/>
</dbReference>
<dbReference type="UniPathway" id="UPA00335"/>
<dbReference type="InterPro" id="IPR017968">
    <property type="entry name" value="Acylphosphatase_CS"/>
</dbReference>
<feature type="domain" description="Acylphosphatase-like" evidence="10">
    <location>
        <begin position="5"/>
        <end position="104"/>
    </location>
</feature>
<evidence type="ECO:0000256" key="2">
    <source>
        <dbReference type="ARBA" id="ARBA00008097"/>
    </source>
</evidence>
<sequence length="842" mass="93499">MGQIRQLIHITGIVQGVGFRPFIYKLAKQYQLSGYVLNNGDGVSIEVEGEERQVTAFYNDITLQAPPLSRIDSITAQAIAVVDALTFISDNVSPEHTPKFIITESDSSQSATVCVSPDQGICPACLDDINDPTNRHYRYPFTNCTHCGPRYTLIKQLPYDRKQTSMAAFAMCPDCEAAYTNPEDRRYHAQPVSCPKCGPWVSFYDLACKAEQPEPIADHYAAIEATAAALNAGKIIAVKGLGGFHLMCDATNQQAVAQLRLRKQRQRKPLAVMMKDTHQAQCYIEGSQQEWALLGSQQRPITLFRKKASCSGYVSGEDLTITARTRADIADNVAPNIPYLGVMLPYTPLHYLLFDLVDVPLVATSANISGFPIIANSDDIFRQLGHVVDGVLDHNREIVHCCDDSLVQVAGGRRQTLRLARGYAPYTFSLPHKLTHPVLAVGGQQKVTFGLGFAGQGIISPHVGDMFGLDMQQHYQQMLNGFTHIYHVKPQTIVCDKHPNYMTTEWAQDYVEGSVQGCVQKNGQEAAQENSPDSIRTNNHDTRCEKPAQLLQLQHHHAHIVAVMAEHQMRETVLGFAFDGTGLGDDHQIWGGEVLLADHQTAKRLYHLKPFRLIGGERAIKEPARILLGLLLEYYSFEQIKALQLDAFTCMPNSKLDNLYRLWLTEQSSPYTTSMGRLVDAFASLLGLVERVDYEGECGMRLEALAIQAEANEAVEPLPIPMFFVENDVIDPQPLLASVIDNLITSATQSDSSNFMAQRDLAVKLNAANQFFTALVEMIYTISAKHPEYPVVVSGGVFQNRVLMDRLDARFTSEDRSFLTSEIIPLNDGGIAMGQLWHGLWQ</sequence>
<keyword evidence="13" id="KW-1185">Reference proteome</keyword>
<evidence type="ECO:0000256" key="5">
    <source>
        <dbReference type="ARBA" id="ARBA00022771"/>
    </source>
</evidence>
<dbReference type="Gene3D" id="3.30.110.120">
    <property type="match status" value="1"/>
</dbReference>
<dbReference type="GO" id="GO:0003725">
    <property type="term" value="F:double-stranded RNA binding"/>
    <property type="evidence" value="ECO:0007669"/>
    <property type="project" value="InterPro"/>
</dbReference>
<dbReference type="EMBL" id="PYLZ01000004">
    <property type="protein sequence ID" value="PSW25038.1"/>
    <property type="molecule type" value="Genomic_DNA"/>
</dbReference>
<dbReference type="Gene3D" id="3.90.870.50">
    <property type="match status" value="1"/>
</dbReference>
<dbReference type="Pfam" id="PF22521">
    <property type="entry name" value="HypF_C_2"/>
    <property type="match status" value="1"/>
</dbReference>
<comment type="catalytic activity">
    <reaction evidence="9">
        <text>an acyl phosphate + H2O = a carboxylate + phosphate + H(+)</text>
        <dbReference type="Rhea" id="RHEA:14965"/>
        <dbReference type="ChEBI" id="CHEBI:15377"/>
        <dbReference type="ChEBI" id="CHEBI:15378"/>
        <dbReference type="ChEBI" id="CHEBI:29067"/>
        <dbReference type="ChEBI" id="CHEBI:43474"/>
        <dbReference type="ChEBI" id="CHEBI:59918"/>
        <dbReference type="EC" id="3.6.1.7"/>
    </reaction>
</comment>
<evidence type="ECO:0000259" key="10">
    <source>
        <dbReference type="PROSITE" id="PS51160"/>
    </source>
</evidence>
<dbReference type="PANTHER" id="PTHR42959:SF1">
    <property type="entry name" value="CARBAMOYLTRANSFERASE HYPF"/>
    <property type="match status" value="1"/>
</dbReference>
<evidence type="ECO:0000313" key="12">
    <source>
        <dbReference type="EMBL" id="PSW25038.1"/>
    </source>
</evidence>
<dbReference type="AlphaFoldDB" id="A0A0J8VEC1"/>
<dbReference type="InterPro" id="IPR011125">
    <property type="entry name" value="Znf_HypF"/>
</dbReference>
<dbReference type="Pfam" id="PF01300">
    <property type="entry name" value="Sua5_yciO_yrdC"/>
    <property type="match status" value="1"/>
</dbReference>
<dbReference type="GO" id="GO:0016743">
    <property type="term" value="F:carboxyl- or carbamoyltransferase activity"/>
    <property type="evidence" value="ECO:0007669"/>
    <property type="project" value="UniProtKB-UniRule"/>
</dbReference>
<dbReference type="InterPro" id="IPR041440">
    <property type="entry name" value="HypF_C"/>
</dbReference>
<dbReference type="OrthoDB" id="9808093at2"/>
<dbReference type="PROSITE" id="PS51160">
    <property type="entry name" value="ACYLPHOSPHATASE_3"/>
    <property type="match status" value="1"/>
</dbReference>
<dbReference type="Proteomes" id="UP000240481">
    <property type="component" value="Unassembled WGS sequence"/>
</dbReference>
<keyword evidence="4" id="KW-0479">Metal-binding</keyword>
<dbReference type="PANTHER" id="PTHR42959">
    <property type="entry name" value="CARBAMOYLTRANSFERASE"/>
    <property type="match status" value="1"/>
</dbReference>
<dbReference type="Pfam" id="PF00708">
    <property type="entry name" value="Acylphosphatase"/>
    <property type="match status" value="1"/>
</dbReference>
<keyword evidence="5" id="KW-0863">Zinc-finger</keyword>
<organism evidence="12 13">
    <name type="scientific">Photobacterium swingsii</name>
    <dbReference type="NCBI Taxonomy" id="680026"/>
    <lineage>
        <taxon>Bacteria</taxon>
        <taxon>Pseudomonadati</taxon>
        <taxon>Pseudomonadota</taxon>
        <taxon>Gammaproteobacteria</taxon>
        <taxon>Vibrionales</taxon>
        <taxon>Vibrionaceae</taxon>
        <taxon>Photobacterium</taxon>
    </lineage>
</organism>
<protein>
    <recommendedName>
        <fullName evidence="8">Carbamoyltransferase HypF</fullName>
        <ecNumber evidence="8">6.2.-.-</ecNumber>
    </recommendedName>
</protein>
<dbReference type="SUPFAM" id="SSF55821">
    <property type="entry name" value="YrdC/RibB"/>
    <property type="match status" value="1"/>
</dbReference>
<reference evidence="12 13" key="1">
    <citation type="submission" date="2018-01" db="EMBL/GenBank/DDBJ databases">
        <title>Whole genome sequencing of Histamine producing bacteria.</title>
        <authorList>
            <person name="Butler K."/>
        </authorList>
    </citation>
    <scope>NUCLEOTIDE SEQUENCE [LARGE SCALE GENOMIC DNA]</scope>
    <source>
        <strain evidence="12 13">DSM 24669</strain>
    </source>
</reference>
<keyword evidence="9" id="KW-0378">Hydrolase</keyword>
<dbReference type="InterPro" id="IPR051060">
    <property type="entry name" value="Carbamoyltrans_HypF-like"/>
</dbReference>
<proteinExistence type="inferred from homology"/>
<comment type="function">
    <text evidence="8">Involved in the maturation of [NiFe] hydrogenases. Along with HypE, it catalyzes the synthesis of the CN ligands of the active site iron of [NiFe]-hydrogenases. HypF functions as a carbamoyl transferase using carbamoylphosphate as a substrate and transferring the carboxamido moiety in an ATP-dependent reaction to the thiolate of the C-terminal cysteine of HypE yielding a protein-S-carboxamide.</text>
</comment>
<accession>A0A0J8VEC1</accession>
<evidence type="ECO:0000256" key="1">
    <source>
        <dbReference type="ARBA" id="ARBA00004711"/>
    </source>
</evidence>
<dbReference type="Pfam" id="PF17788">
    <property type="entry name" value="HypF_C"/>
    <property type="match status" value="1"/>
</dbReference>
<dbReference type="InterPro" id="IPR017945">
    <property type="entry name" value="DHBP_synth_RibB-like_a/b_dom"/>
</dbReference>
<dbReference type="RefSeq" id="WP_048897746.1">
    <property type="nucleotide sequence ID" value="NZ_AP024853.1"/>
</dbReference>
<dbReference type="InterPro" id="IPR004421">
    <property type="entry name" value="Carbamoyltransferase_HypF"/>
</dbReference>
<name>A0A0J8VEC1_9GAMM</name>
<dbReference type="EC" id="6.2.-.-" evidence="8"/>
<dbReference type="InterPro" id="IPR036046">
    <property type="entry name" value="Acylphosphatase-like_dom_sf"/>
</dbReference>
<evidence type="ECO:0000256" key="4">
    <source>
        <dbReference type="ARBA" id="ARBA00022723"/>
    </source>
</evidence>
<dbReference type="PROSITE" id="PS00150">
    <property type="entry name" value="ACYLPHOSPHATASE_1"/>
    <property type="match status" value="1"/>
</dbReference>
<dbReference type="GO" id="GO:0016874">
    <property type="term" value="F:ligase activity"/>
    <property type="evidence" value="ECO:0007669"/>
    <property type="project" value="UniProtKB-UniRule"/>
</dbReference>
<feature type="active site" evidence="9">
    <location>
        <position position="20"/>
    </location>
</feature>
<dbReference type="PIRSF" id="PIRSF006256">
    <property type="entry name" value="CMPcnvr_hdrg_mat"/>
    <property type="match status" value="1"/>
</dbReference>
<evidence type="ECO:0000256" key="7">
    <source>
        <dbReference type="ARBA" id="ARBA00048220"/>
    </source>
</evidence>
<evidence type="ECO:0000256" key="9">
    <source>
        <dbReference type="PROSITE-ProRule" id="PRU00520"/>
    </source>
</evidence>
<dbReference type="GO" id="GO:0051604">
    <property type="term" value="P:protein maturation"/>
    <property type="evidence" value="ECO:0007669"/>
    <property type="project" value="TreeGrafter"/>
</dbReference>
<dbReference type="STRING" id="680026.AB733_04795"/>
<comment type="catalytic activity">
    <reaction evidence="7 8">
        <text>C-terminal L-cysteinyl-[HypE protein] + carbamoyl phosphate + ATP + H2O = C-terminal S-carboxamide-L-cysteinyl-[HypE protein] + AMP + phosphate + diphosphate + H(+)</text>
        <dbReference type="Rhea" id="RHEA:55636"/>
        <dbReference type="Rhea" id="RHEA-COMP:14247"/>
        <dbReference type="Rhea" id="RHEA-COMP:14392"/>
        <dbReference type="ChEBI" id="CHEBI:15377"/>
        <dbReference type="ChEBI" id="CHEBI:15378"/>
        <dbReference type="ChEBI" id="CHEBI:30616"/>
        <dbReference type="ChEBI" id="CHEBI:33019"/>
        <dbReference type="ChEBI" id="CHEBI:43474"/>
        <dbReference type="ChEBI" id="CHEBI:58228"/>
        <dbReference type="ChEBI" id="CHEBI:76913"/>
        <dbReference type="ChEBI" id="CHEBI:139126"/>
        <dbReference type="ChEBI" id="CHEBI:456215"/>
    </reaction>
</comment>
<keyword evidence="12" id="KW-0808">Transferase</keyword>